<dbReference type="EMBL" id="VXMH01000017">
    <property type="protein sequence ID" value="MYC94075.1"/>
    <property type="molecule type" value="Genomic_DNA"/>
</dbReference>
<reference evidence="2" key="1">
    <citation type="submission" date="2019-09" db="EMBL/GenBank/DDBJ databases">
        <title>Characterisation of the sponge microbiome using genome-centric metagenomics.</title>
        <authorList>
            <person name="Engelberts J.P."/>
            <person name="Robbins S.J."/>
            <person name="De Goeij J.M."/>
            <person name="Aranda M."/>
            <person name="Bell S.C."/>
            <person name="Webster N.S."/>
        </authorList>
    </citation>
    <scope>NUCLEOTIDE SEQUENCE</scope>
    <source>
        <strain evidence="2">SB0661_bin_32</strain>
    </source>
</reference>
<gene>
    <name evidence="2" type="ORF">F4X14_03815</name>
</gene>
<feature type="region of interest" description="Disordered" evidence="1">
    <location>
        <begin position="258"/>
        <end position="285"/>
    </location>
</feature>
<organism evidence="2">
    <name type="scientific">Caldilineaceae bacterium SB0661_bin_32</name>
    <dbReference type="NCBI Taxonomy" id="2605255"/>
    <lineage>
        <taxon>Bacteria</taxon>
        <taxon>Bacillati</taxon>
        <taxon>Chloroflexota</taxon>
        <taxon>Caldilineae</taxon>
        <taxon>Caldilineales</taxon>
        <taxon>Caldilineaceae</taxon>
    </lineage>
</organism>
<protein>
    <recommendedName>
        <fullName evidence="3">HTH HARE-type domain-containing protein</fullName>
    </recommendedName>
</protein>
<accession>A0A6B1D3L3</accession>
<evidence type="ECO:0008006" key="3">
    <source>
        <dbReference type="Google" id="ProtNLM"/>
    </source>
</evidence>
<name>A0A6B1D3L3_9CHLR</name>
<dbReference type="AlphaFoldDB" id="A0A6B1D3L3"/>
<evidence type="ECO:0000313" key="2">
    <source>
        <dbReference type="EMBL" id="MYC94075.1"/>
    </source>
</evidence>
<sequence>MARDREYPSYLTCVAEILSNSPTPLSVDTLVSRIARKRPVGSGARSAVYQALGKLYQAIPVGSGRFGWLSCLLPDQQFRHPLTRSEVRKGTLLLDELEHAVFFPQFFQTHRPDTRLISVELMGGPTLQVHAEIERGTWALRLGQAFVKWVDQAGGTAEDDLLIQVKDAAGGEYGMRLQPKESRQEVLIRKRNVVLSRAAEQIVGRDRKSRAAMPVWELAGALIGQNVYADEIPPDDMHFVLHEYSSLRLIEDAGYTIDGQDDSRDEAAPNGRETPSQAEKPPKSRLGFLFENGDGAGFDQFFHGNGHPELPSLDWGRGDLAASDAEGDSCEAYQAYLSELKECAPDMTPLNHTEFHLLEAELEMLVSLEHEFGFLMPEQERRKNELADRLFIDPDYLLGGDWDQDDYGDVPFWNN</sequence>
<proteinExistence type="predicted"/>
<evidence type="ECO:0000256" key="1">
    <source>
        <dbReference type="SAM" id="MobiDB-lite"/>
    </source>
</evidence>
<comment type="caution">
    <text evidence="2">The sequence shown here is derived from an EMBL/GenBank/DDBJ whole genome shotgun (WGS) entry which is preliminary data.</text>
</comment>